<dbReference type="SUPFAM" id="SSF53335">
    <property type="entry name" value="S-adenosyl-L-methionine-dependent methyltransferases"/>
    <property type="match status" value="1"/>
</dbReference>
<dbReference type="OrthoDB" id="338505at2"/>
<reference evidence="2 3" key="1">
    <citation type="journal article" date="2015" name="Stand. Genomic Sci.">
        <title>Complete genome sequence and description of Salinispira pacifica gen. nov., sp. nov., a novel spirochaete isolated form a hypersaline microbial mat.</title>
        <authorList>
            <person name="Ben Hania W."/>
            <person name="Joseph M."/>
            <person name="Schumann P."/>
            <person name="Bunk B."/>
            <person name="Fiebig A."/>
            <person name="Sproer C."/>
            <person name="Klenk H.P."/>
            <person name="Fardeau M.L."/>
            <person name="Spring S."/>
        </authorList>
    </citation>
    <scope>NUCLEOTIDE SEQUENCE [LARGE SCALE GENOMIC DNA]</scope>
    <source>
        <strain evidence="2 3">L21-RPul-D2</strain>
    </source>
</reference>
<dbReference type="Proteomes" id="UP000018680">
    <property type="component" value="Chromosome"/>
</dbReference>
<dbReference type="Gene3D" id="3.40.50.2000">
    <property type="entry name" value="Glycogen Phosphorylase B"/>
    <property type="match status" value="1"/>
</dbReference>
<dbReference type="STRING" id="1307761.L21SP2_1912"/>
<feature type="region of interest" description="Disordered" evidence="1">
    <location>
        <begin position="162"/>
        <end position="183"/>
    </location>
</feature>
<evidence type="ECO:0000256" key="1">
    <source>
        <dbReference type="SAM" id="MobiDB-lite"/>
    </source>
</evidence>
<dbReference type="CDD" id="cd02440">
    <property type="entry name" value="AdoMet_MTases"/>
    <property type="match status" value="1"/>
</dbReference>
<dbReference type="Gene3D" id="3.40.50.150">
    <property type="entry name" value="Vaccinia Virus protein VP39"/>
    <property type="match status" value="1"/>
</dbReference>
<accession>V5WI35</accession>
<dbReference type="PANTHER" id="PTHR43861">
    <property type="entry name" value="TRANS-ACONITATE 2-METHYLTRANSFERASE-RELATED"/>
    <property type="match status" value="1"/>
</dbReference>
<proteinExistence type="predicted"/>
<dbReference type="Pfam" id="PF13489">
    <property type="entry name" value="Methyltransf_23"/>
    <property type="match status" value="1"/>
</dbReference>
<organism evidence="2 3">
    <name type="scientific">Salinispira pacifica</name>
    <dbReference type="NCBI Taxonomy" id="1307761"/>
    <lineage>
        <taxon>Bacteria</taxon>
        <taxon>Pseudomonadati</taxon>
        <taxon>Spirochaetota</taxon>
        <taxon>Spirochaetia</taxon>
        <taxon>Spirochaetales</taxon>
        <taxon>Spirochaetaceae</taxon>
        <taxon>Salinispira</taxon>
    </lineage>
</organism>
<dbReference type="GO" id="GO:0016779">
    <property type="term" value="F:nucleotidyltransferase activity"/>
    <property type="evidence" value="ECO:0007669"/>
    <property type="project" value="UniProtKB-KW"/>
</dbReference>
<dbReference type="KEGG" id="slr:L21SP2_1912"/>
<gene>
    <name evidence="2" type="ORF">L21SP2_1912</name>
</gene>
<dbReference type="AlphaFoldDB" id="V5WI35"/>
<dbReference type="InterPro" id="IPR029063">
    <property type="entry name" value="SAM-dependent_MTases_sf"/>
</dbReference>
<dbReference type="SUPFAM" id="SSF53756">
    <property type="entry name" value="UDP-Glycosyltransferase/glycogen phosphorylase"/>
    <property type="match status" value="1"/>
</dbReference>
<dbReference type="HOGENOM" id="CLU_015968_0_0_12"/>
<sequence length="630" mass="70758">MEQTNGVILIPALELRNGSGHLARMIRLHMELENSLLYIPHTMQENLQKQFPELKECRSIGDLEEPNLPAPELYVIDMPEIEYSYLMKLKERAPVVAVDLGGEGRSYADYLLDTLPYPGTRHHRKYFGNGKASYPSLPRIPGLGALSSFVNGEAANFYDPGLLRPKPAGSENTSVRRSADRKSEEQGLENILVSFGGSDPGNLTRSFVNLLQTHEFLRSVTGSIIYPRRLKDSALPDLPRGWSWMEPVDDLSTRFPRYDLLICAYGLSAWEAQFSGLPVLILDASDYHRRLSVLSGFLSVPPDSLETAADQLRFPALREQLRSQADRVAAIPASSLGETIRSIRPHGNSCCPCCGNMGPNPIISRSRNRSYSACSRCGTVYLFRVTSDSFTYDESYFFSQYREQYGKTYIEDFQHIKSMGEERLKHIQKQLHPGEEQPSILDIGCAYGPFLQAAREAGFLCSGIDISPDAVEYVNSVLQIPAQSGDISDPEFRNSFGENQFSAVTMWYVIEHFPELGDILGWIRKILKPWGIFAISTPSNRGISGRMNLSAFLQNGPEDHYSVWNPRQADELGRFYSFMLAESRSTGHHPERFPSPFSLPWLKGLSMAASRAMDLGDSFEAYFINIPEQE</sequence>
<keyword evidence="2" id="KW-0548">Nucleotidyltransferase</keyword>
<dbReference type="EMBL" id="CP006939">
    <property type="protein sequence ID" value="AHC15285.1"/>
    <property type="molecule type" value="Genomic_DNA"/>
</dbReference>
<evidence type="ECO:0000313" key="3">
    <source>
        <dbReference type="Proteomes" id="UP000018680"/>
    </source>
</evidence>
<evidence type="ECO:0000313" key="2">
    <source>
        <dbReference type="EMBL" id="AHC15285.1"/>
    </source>
</evidence>
<protein>
    <submittedName>
        <fullName evidence="2">Cytidylyltransferase domain protein</fullName>
    </submittedName>
</protein>
<dbReference type="eggNOG" id="COG2227">
    <property type="taxonomic scope" value="Bacteria"/>
</dbReference>
<dbReference type="RefSeq" id="WP_024268202.1">
    <property type="nucleotide sequence ID" value="NC_023035.1"/>
</dbReference>
<name>V5WI35_9SPIO</name>
<keyword evidence="3" id="KW-1185">Reference proteome</keyword>
<keyword evidence="2" id="KW-0808">Transferase</keyword>
<dbReference type="PATRIC" id="fig|1307761.3.peg.1905"/>